<evidence type="ECO:0000313" key="2">
    <source>
        <dbReference type="EMBL" id="ETE59140.1"/>
    </source>
</evidence>
<reference evidence="2 3" key="1">
    <citation type="journal article" date="2013" name="Proc. Natl. Acad. Sci. U.S.A.">
        <title>The king cobra genome reveals dynamic gene evolution and adaptation in the snake venom system.</title>
        <authorList>
            <person name="Vonk F.J."/>
            <person name="Casewell N.R."/>
            <person name="Henkel C.V."/>
            <person name="Heimberg A.M."/>
            <person name="Jansen H.J."/>
            <person name="McCleary R.J."/>
            <person name="Kerkkamp H.M."/>
            <person name="Vos R.A."/>
            <person name="Guerreiro I."/>
            <person name="Calvete J.J."/>
            <person name="Wuster W."/>
            <person name="Woods A.E."/>
            <person name="Logan J.M."/>
            <person name="Harrison R.A."/>
            <person name="Castoe T.A."/>
            <person name="de Koning A.P."/>
            <person name="Pollock D.D."/>
            <person name="Yandell M."/>
            <person name="Calderon D."/>
            <person name="Renjifo C."/>
            <person name="Currier R.B."/>
            <person name="Salgado D."/>
            <person name="Pla D."/>
            <person name="Sanz L."/>
            <person name="Hyder A.S."/>
            <person name="Ribeiro J.M."/>
            <person name="Arntzen J.W."/>
            <person name="van den Thillart G.E."/>
            <person name="Boetzer M."/>
            <person name="Pirovano W."/>
            <person name="Dirks R.P."/>
            <person name="Spaink H.P."/>
            <person name="Duboule D."/>
            <person name="McGlinn E."/>
            <person name="Kini R.M."/>
            <person name="Richardson M.K."/>
        </authorList>
    </citation>
    <scope>NUCLEOTIDE SEQUENCE</scope>
    <source>
        <tissue evidence="2">Blood</tissue>
    </source>
</reference>
<dbReference type="OrthoDB" id="429991at2759"/>
<feature type="non-terminal residue" evidence="2">
    <location>
        <position position="1"/>
    </location>
</feature>
<feature type="compositionally biased region" description="Basic and acidic residues" evidence="1">
    <location>
        <begin position="125"/>
        <end position="137"/>
    </location>
</feature>
<organism evidence="2 3">
    <name type="scientific">Ophiophagus hannah</name>
    <name type="common">King cobra</name>
    <name type="synonym">Naja hannah</name>
    <dbReference type="NCBI Taxonomy" id="8665"/>
    <lineage>
        <taxon>Eukaryota</taxon>
        <taxon>Metazoa</taxon>
        <taxon>Chordata</taxon>
        <taxon>Craniata</taxon>
        <taxon>Vertebrata</taxon>
        <taxon>Euteleostomi</taxon>
        <taxon>Lepidosauria</taxon>
        <taxon>Squamata</taxon>
        <taxon>Bifurcata</taxon>
        <taxon>Unidentata</taxon>
        <taxon>Episquamata</taxon>
        <taxon>Toxicofera</taxon>
        <taxon>Serpentes</taxon>
        <taxon>Colubroidea</taxon>
        <taxon>Elapidae</taxon>
        <taxon>Elapinae</taxon>
        <taxon>Ophiophagus</taxon>
    </lineage>
</organism>
<feature type="compositionally biased region" description="Basic residues" evidence="1">
    <location>
        <begin position="113"/>
        <end position="124"/>
    </location>
</feature>
<dbReference type="EMBL" id="AZIM01005844">
    <property type="protein sequence ID" value="ETE59140.1"/>
    <property type="molecule type" value="Genomic_DNA"/>
</dbReference>
<feature type="region of interest" description="Disordered" evidence="1">
    <location>
        <begin position="1"/>
        <end position="214"/>
    </location>
</feature>
<dbReference type="AlphaFoldDB" id="V8NAM5"/>
<gene>
    <name evidence="2" type="primary">ZC3H13</name>
    <name evidence="2" type="ORF">L345_15130</name>
</gene>
<evidence type="ECO:0000313" key="3">
    <source>
        <dbReference type="Proteomes" id="UP000018936"/>
    </source>
</evidence>
<dbReference type="Pfam" id="PF07004">
    <property type="entry name" value="SHIPPO-rpt"/>
    <property type="match status" value="1"/>
</dbReference>
<protein>
    <submittedName>
        <fullName evidence="2">Zinc finger CCCH domain-containing protein 13</fullName>
    </submittedName>
</protein>
<proteinExistence type="predicted"/>
<keyword evidence="3" id="KW-1185">Reference proteome</keyword>
<feature type="non-terminal residue" evidence="2">
    <location>
        <position position="308"/>
    </location>
</feature>
<sequence length="308" mass="35002">KEGKKGEREEEGKGSRREREEVREGGRKERGIEGGGKGWKEGGRERKVGGRKREGERKEGEEERGKEGGRKDRGKEGGRERGRKEGEIEEGGREEERGRERGRQEGEREERRKERRERGRRRGKKEGEGRREGERGRQKERRKGQTAGGKEERGREERRKEEGRMGERERERGRQTGIVEGFIALTQAPEANSLLSSSQKKSLNPTFTSSLPPQVCLKAPDQQRAPSFSIAARTKSRPPQAPAVCFCRPPAFSMLKRLQKPTRAFQTPGPGAHSPEKVTVHRTGAPSYSFGVRHSEYLMPFIPDAPEW</sequence>
<feature type="compositionally biased region" description="Basic and acidic residues" evidence="1">
    <location>
        <begin position="149"/>
        <end position="174"/>
    </location>
</feature>
<name>V8NAM5_OPHHA</name>
<accession>V8NAM5</accession>
<comment type="caution">
    <text evidence="2">The sequence shown here is derived from an EMBL/GenBank/DDBJ whole genome shotgun (WGS) entry which is preliminary data.</text>
</comment>
<evidence type="ECO:0000256" key="1">
    <source>
        <dbReference type="SAM" id="MobiDB-lite"/>
    </source>
</evidence>
<feature type="compositionally biased region" description="Basic and acidic residues" evidence="1">
    <location>
        <begin position="1"/>
        <end position="112"/>
    </location>
</feature>
<dbReference type="InterPro" id="IPR010736">
    <property type="entry name" value="SHIPPO-rpt"/>
</dbReference>
<feature type="compositionally biased region" description="Low complexity" evidence="1">
    <location>
        <begin position="193"/>
        <end position="203"/>
    </location>
</feature>
<dbReference type="Proteomes" id="UP000018936">
    <property type="component" value="Unassembled WGS sequence"/>
</dbReference>